<dbReference type="Proteomes" id="UP000005408">
    <property type="component" value="Unassembled WGS sequence"/>
</dbReference>
<dbReference type="OMA" id="WTHYTSA"/>
<dbReference type="InterPro" id="IPR011042">
    <property type="entry name" value="6-blade_b-propeller_TolB-like"/>
</dbReference>
<dbReference type="AlphaFoldDB" id="A0A8W8IE73"/>
<evidence type="ECO:0008006" key="3">
    <source>
        <dbReference type="Google" id="ProtNLM"/>
    </source>
</evidence>
<evidence type="ECO:0000313" key="2">
    <source>
        <dbReference type="Proteomes" id="UP000005408"/>
    </source>
</evidence>
<dbReference type="Gene3D" id="2.120.10.30">
    <property type="entry name" value="TolB, C-terminal domain"/>
    <property type="match status" value="1"/>
</dbReference>
<keyword evidence="2" id="KW-1185">Reference proteome</keyword>
<evidence type="ECO:0000313" key="1">
    <source>
        <dbReference type="EnsemblMetazoa" id="G13749.1:cds"/>
    </source>
</evidence>
<dbReference type="EnsemblMetazoa" id="G13749.1">
    <property type="protein sequence ID" value="G13749.1:cds"/>
    <property type="gene ID" value="G13749"/>
</dbReference>
<organism evidence="1 2">
    <name type="scientific">Magallana gigas</name>
    <name type="common">Pacific oyster</name>
    <name type="synonym">Crassostrea gigas</name>
    <dbReference type="NCBI Taxonomy" id="29159"/>
    <lineage>
        <taxon>Eukaryota</taxon>
        <taxon>Metazoa</taxon>
        <taxon>Spiralia</taxon>
        <taxon>Lophotrochozoa</taxon>
        <taxon>Mollusca</taxon>
        <taxon>Bivalvia</taxon>
        <taxon>Autobranchia</taxon>
        <taxon>Pteriomorphia</taxon>
        <taxon>Ostreida</taxon>
        <taxon>Ostreoidea</taxon>
        <taxon>Ostreidae</taxon>
        <taxon>Magallana</taxon>
    </lineage>
</organism>
<name>A0A8W8IE73_MAGGI</name>
<accession>A0A8W8IE73</accession>
<proteinExistence type="predicted"/>
<dbReference type="SUPFAM" id="SSF101898">
    <property type="entry name" value="NHL repeat"/>
    <property type="match status" value="1"/>
</dbReference>
<dbReference type="OrthoDB" id="6098242at2759"/>
<reference evidence="1" key="1">
    <citation type="submission" date="2022-08" db="UniProtKB">
        <authorList>
            <consortium name="EnsemblMetazoa"/>
        </authorList>
    </citation>
    <scope>IDENTIFICATION</scope>
    <source>
        <strain evidence="1">05x7-T-G4-1.051#20</strain>
    </source>
</reference>
<sequence>MDWTHYTSALIWGSHSFSRELREELDRLIHEMTKTIKDSKKANMDKIHTAHHTVKRRHSQLNSLIKQAKAEINRNNIHNVLSLYNNINDAIDGYNTNSQDTQIDFQYYKFIAGELRKENLEEMFGKLEAEVKKSNQENPYEYVEPARTCSLKQDHADTEILCQFKACEKGIASICPFKEDRAFLRDNTGKDIKLIKESGKVLRSLTTNTKKSDVAITSEGVVLISCPELFCVKTFSSDGTIRKLILTEDLHPYGIGAHVHFDTDSIVVALVDSWDYNVNSDSKRFLRKYSKEGETIQTIESINKTLTNGNKPLIVSPYKVRLSQYTGDIGVVNWTGPNQGNVLVFGTYGTLKYTYPHKTDVTFEPHDITFDSQNQSVVADAVSQLLHLLSAEGDLLRTIYQCDNTPWSLGYFGRGKLWVGQSDGTVSAIRYKFSKDKR</sequence>
<protein>
    <recommendedName>
        <fullName evidence="3">Tripartite motif-containing protein 2</fullName>
    </recommendedName>
</protein>